<gene>
    <name evidence="1" type="ORF">EYS42_07095</name>
</gene>
<dbReference type="AlphaFoldDB" id="A0A4Q9H162"/>
<proteinExistence type="predicted"/>
<organism evidence="1 2">
    <name type="scientific">Aquabacterium lacunae</name>
    <dbReference type="NCBI Taxonomy" id="2528630"/>
    <lineage>
        <taxon>Bacteria</taxon>
        <taxon>Pseudomonadati</taxon>
        <taxon>Pseudomonadota</taxon>
        <taxon>Betaproteobacteria</taxon>
        <taxon>Burkholderiales</taxon>
        <taxon>Aquabacterium</taxon>
    </lineage>
</organism>
<evidence type="ECO:0000313" key="2">
    <source>
        <dbReference type="Proteomes" id="UP000292120"/>
    </source>
</evidence>
<dbReference type="OrthoDB" id="8773572at2"/>
<comment type="caution">
    <text evidence="1">The sequence shown here is derived from an EMBL/GenBank/DDBJ whole genome shotgun (WGS) entry which is preliminary data.</text>
</comment>
<keyword evidence="2" id="KW-1185">Reference proteome</keyword>
<reference evidence="1 2" key="1">
    <citation type="submission" date="2019-02" db="EMBL/GenBank/DDBJ databases">
        <title>Aquabacterium sp. strain KMB7.</title>
        <authorList>
            <person name="Chen W.-M."/>
        </authorList>
    </citation>
    <scope>NUCLEOTIDE SEQUENCE [LARGE SCALE GENOMIC DNA]</scope>
    <source>
        <strain evidence="1 2">KMB7</strain>
    </source>
</reference>
<evidence type="ECO:0000313" key="1">
    <source>
        <dbReference type="EMBL" id="TBO32922.1"/>
    </source>
</evidence>
<dbReference type="Proteomes" id="UP000292120">
    <property type="component" value="Unassembled WGS sequence"/>
</dbReference>
<accession>A0A4Q9H162</accession>
<protein>
    <submittedName>
        <fullName evidence="1">Uncharacterized protein</fullName>
    </submittedName>
</protein>
<sequence length="234" mass="25245">MSLWVPCCIAWAQVSLPGGLTVLPHSASVTHIEGTVSIQGVPARMLAFQTPMQPQQLAQQYVNEWKAVATPQADQSIVLGKQSADHFITVKLTPTPGGTRGLMSIIDTRQIASASQASAQRIKAWTEAFGPQALLVDHAVSEVAGTRNESLLLALQTSPTQALRQAQMVLKRRGYQTDQSFTAEANPAARGRTDDALVTTFHKDGGHEAVVTAFRHRDGKSYIKVDTITHTASH</sequence>
<dbReference type="EMBL" id="SIXI01000002">
    <property type="protein sequence ID" value="TBO32922.1"/>
    <property type="molecule type" value="Genomic_DNA"/>
</dbReference>
<name>A0A4Q9H162_9BURK</name>